<evidence type="ECO:0008006" key="4">
    <source>
        <dbReference type="Google" id="ProtNLM"/>
    </source>
</evidence>
<organism evidence="2 3">
    <name type="scientific">Crateriforma conspicua</name>
    <dbReference type="NCBI Taxonomy" id="2527996"/>
    <lineage>
        <taxon>Bacteria</taxon>
        <taxon>Pseudomonadati</taxon>
        <taxon>Planctomycetota</taxon>
        <taxon>Planctomycetia</taxon>
        <taxon>Planctomycetales</taxon>
        <taxon>Planctomycetaceae</taxon>
        <taxon>Crateriforma</taxon>
    </lineage>
</organism>
<keyword evidence="1" id="KW-0472">Membrane</keyword>
<feature type="transmembrane region" description="Helical" evidence="1">
    <location>
        <begin position="68"/>
        <end position="85"/>
    </location>
</feature>
<feature type="transmembrane region" description="Helical" evidence="1">
    <location>
        <begin position="384"/>
        <end position="404"/>
    </location>
</feature>
<feature type="transmembrane region" description="Helical" evidence="1">
    <location>
        <begin position="276"/>
        <end position="296"/>
    </location>
</feature>
<feature type="transmembrane region" description="Helical" evidence="1">
    <location>
        <begin position="106"/>
        <end position="128"/>
    </location>
</feature>
<feature type="transmembrane region" description="Helical" evidence="1">
    <location>
        <begin position="238"/>
        <end position="256"/>
    </location>
</feature>
<keyword evidence="1" id="KW-1133">Transmembrane helix</keyword>
<accession>A0A5C5YGH5</accession>
<dbReference type="Proteomes" id="UP000317238">
    <property type="component" value="Unassembled WGS sequence"/>
</dbReference>
<evidence type="ECO:0000313" key="3">
    <source>
        <dbReference type="Proteomes" id="UP000317238"/>
    </source>
</evidence>
<comment type="caution">
    <text evidence="2">The sequence shown here is derived from an EMBL/GenBank/DDBJ whole genome shotgun (WGS) entry which is preliminary data.</text>
</comment>
<dbReference type="OrthoDB" id="271229at2"/>
<evidence type="ECO:0000313" key="2">
    <source>
        <dbReference type="EMBL" id="TWT72322.1"/>
    </source>
</evidence>
<keyword evidence="3" id="KW-1185">Reference proteome</keyword>
<feature type="transmembrane region" description="Helical" evidence="1">
    <location>
        <begin position="12"/>
        <end position="29"/>
    </location>
</feature>
<dbReference type="AlphaFoldDB" id="A0A5C5YGH5"/>
<feature type="transmembrane region" description="Helical" evidence="1">
    <location>
        <begin position="305"/>
        <end position="324"/>
    </location>
</feature>
<feature type="transmembrane region" description="Helical" evidence="1">
    <location>
        <begin position="553"/>
        <end position="573"/>
    </location>
</feature>
<name>A0A5C5YGH5_9PLAN</name>
<dbReference type="EMBL" id="SJPL01000001">
    <property type="protein sequence ID" value="TWT72322.1"/>
    <property type="molecule type" value="Genomic_DNA"/>
</dbReference>
<feature type="transmembrane region" description="Helical" evidence="1">
    <location>
        <begin position="41"/>
        <end position="62"/>
    </location>
</feature>
<feature type="transmembrane region" description="Helical" evidence="1">
    <location>
        <begin position="523"/>
        <end position="541"/>
    </location>
</feature>
<keyword evidence="1" id="KW-0812">Transmembrane</keyword>
<proteinExistence type="predicted"/>
<feature type="transmembrane region" description="Helical" evidence="1">
    <location>
        <begin position="478"/>
        <end position="503"/>
    </location>
</feature>
<feature type="transmembrane region" description="Helical" evidence="1">
    <location>
        <begin position="411"/>
        <end position="429"/>
    </location>
</feature>
<sequence length="701" mass="79010">MFVVVWDLFWTVLWAVSVGLLVSGSHRFAALQVPDRLTSRFAATLVVVWSCVVLVASFWGFLGKFHPWVFQLSLAVIGIAFRRWFPPTRNGRPTGMRIFSKSGRQRAVRLGSALMVSSMIAHVLMYGVSRYPVDWDSLAYHLPIVDHWIQTADLFNQRCAFWYVPGNNELVTYFWVAGYSGDFFAGLTNLFVALLLLCVVNEALIDARVPAVMRLAACVSVSATSVVSRQLISQENDLAVATLLVSAACFAWRWLADNRQRLPYLAAMSIGLLFGIKYYAIGYALVVVGVVAVFALRTGGWKSTATWLTCCVTAIVLLAGVWYGRNWLLEGTPLFPKGFKVLGMADQWDAMRPGNRFSTLMRGGDAEIFRKLSWAWAEQDGPSTWLATMTGVCVSIPIGLYYWWSKPKQSYLVFLAWLTLGSTCVYIMTPNVIETVFGTQNMLAMRYHSVRFGFALAAIATVLCFATVAWHRGRLGQFLGIVVAVLVGMDVILHATVAMGLTAWPTMFRIEMKSIARDAGEAWFFWPLATVDIALIYLIACESKGWLSRHMRTAGIACAGLVFAGVAYASLTWHRQYESFYSARDTRSTWQSTIDAAMVDESEPRIMACFYRYYSLLGSYRQRDVVRPLYMPTLDAVQQEIHQWQPDIIVTFHDDRHWTKTYALVPEWIQNHPEAFRQRDTAGRFLVAVPKHKEKSHDVSP</sequence>
<feature type="transmembrane region" description="Helical" evidence="1">
    <location>
        <begin position="449"/>
        <end position="471"/>
    </location>
</feature>
<evidence type="ECO:0000256" key="1">
    <source>
        <dbReference type="SAM" id="Phobius"/>
    </source>
</evidence>
<protein>
    <recommendedName>
        <fullName evidence="4">Glycosyltransferase RgtA/B/C/D-like domain-containing protein</fullName>
    </recommendedName>
</protein>
<feature type="transmembrane region" description="Helical" evidence="1">
    <location>
        <begin position="183"/>
        <end position="205"/>
    </location>
</feature>
<reference evidence="2 3" key="1">
    <citation type="submission" date="2019-02" db="EMBL/GenBank/DDBJ databases">
        <title>Deep-cultivation of Planctomycetes and their phenomic and genomic characterization uncovers novel biology.</title>
        <authorList>
            <person name="Wiegand S."/>
            <person name="Jogler M."/>
            <person name="Boedeker C."/>
            <person name="Pinto D."/>
            <person name="Vollmers J."/>
            <person name="Rivas-Marin E."/>
            <person name="Kohn T."/>
            <person name="Peeters S.H."/>
            <person name="Heuer A."/>
            <person name="Rast P."/>
            <person name="Oberbeckmann S."/>
            <person name="Bunk B."/>
            <person name="Jeske O."/>
            <person name="Meyerdierks A."/>
            <person name="Storesund J.E."/>
            <person name="Kallscheuer N."/>
            <person name="Luecker S."/>
            <person name="Lage O.M."/>
            <person name="Pohl T."/>
            <person name="Merkel B.J."/>
            <person name="Hornburger P."/>
            <person name="Mueller R.-W."/>
            <person name="Bruemmer F."/>
            <person name="Labrenz M."/>
            <person name="Spormann A.M."/>
            <person name="Op Den Camp H."/>
            <person name="Overmann J."/>
            <person name="Amann R."/>
            <person name="Jetten M.S.M."/>
            <person name="Mascher T."/>
            <person name="Medema M.H."/>
            <person name="Devos D.P."/>
            <person name="Kaster A.-K."/>
            <person name="Ovreas L."/>
            <person name="Rohde M."/>
            <person name="Galperin M.Y."/>
            <person name="Jogler C."/>
        </authorList>
    </citation>
    <scope>NUCLEOTIDE SEQUENCE [LARGE SCALE GENOMIC DNA]</scope>
    <source>
        <strain evidence="2 3">Pan14r</strain>
    </source>
</reference>
<gene>
    <name evidence="2" type="ORF">Pan14r_46420</name>
</gene>
<dbReference type="RefSeq" id="WP_146440274.1">
    <property type="nucleotide sequence ID" value="NZ_SJPL01000001.1"/>
</dbReference>